<organism evidence="2 3">
    <name type="scientific">Marasmius tenuissimus</name>
    <dbReference type="NCBI Taxonomy" id="585030"/>
    <lineage>
        <taxon>Eukaryota</taxon>
        <taxon>Fungi</taxon>
        <taxon>Dikarya</taxon>
        <taxon>Basidiomycota</taxon>
        <taxon>Agaricomycotina</taxon>
        <taxon>Agaricomycetes</taxon>
        <taxon>Agaricomycetidae</taxon>
        <taxon>Agaricales</taxon>
        <taxon>Marasmiineae</taxon>
        <taxon>Marasmiaceae</taxon>
        <taxon>Marasmius</taxon>
    </lineage>
</organism>
<accession>A0ABR2Z793</accession>
<protein>
    <submittedName>
        <fullName evidence="2">Uncharacterized protein</fullName>
    </submittedName>
</protein>
<evidence type="ECO:0000256" key="1">
    <source>
        <dbReference type="SAM" id="MobiDB-lite"/>
    </source>
</evidence>
<dbReference type="EMBL" id="JBBXMP010000536">
    <property type="protein sequence ID" value="KAL0057446.1"/>
    <property type="molecule type" value="Genomic_DNA"/>
</dbReference>
<sequence length="483" mass="52745">MNGVSNGHAGSRVFISDAPVVPTATVGVASGEDRTDGRSGQLGEPEESYCPGRMIKATFQDALRDDLQFDGDLTYHKVYDDAPNPCLKLDGPGAIGLPLNDIQIDAIKGFCIADPAAGENACFFPGEKIAIRNPKWTTWLNDVVVSHLNKALGASAKSCLIGLRIRGPQATGTAGVLRQRVMYAGQYANFSVVLPSPHTGGDICFDCGVTTHMCHTARHSEISTTVAGALSDSDLVLHPVDSGSVVSLEYILTCSPGANIPRLPHLQHAYECLYRAFSLWRQVLNADPAQLSHASTPARPEAAAPSVYFYVLKREYRTAVDLRRNLLGGSDQRLMTLMEPLARMFHFDVHLAHADYTRTGEAYAPTKRSRIAERFGKHPDASSLDSFDDDYDDESLDLDRLEMEDDVPSIKFGGVYTLDGEKVRISGSEIERITGRELEDEEQKKFVINGTLYDGDPSDMGWERWDSEPDVGAFAIVAGTNRC</sequence>
<dbReference type="Proteomes" id="UP001437256">
    <property type="component" value="Unassembled WGS sequence"/>
</dbReference>
<reference evidence="2 3" key="1">
    <citation type="submission" date="2024-05" db="EMBL/GenBank/DDBJ databases">
        <title>A draft genome resource for the thread blight pathogen Marasmius tenuissimus strain MS-2.</title>
        <authorList>
            <person name="Yulfo-Soto G.E."/>
            <person name="Baruah I.K."/>
            <person name="Amoako-Attah I."/>
            <person name="Bukari Y."/>
            <person name="Meinhardt L.W."/>
            <person name="Bailey B.A."/>
            <person name="Cohen S.P."/>
        </authorList>
    </citation>
    <scope>NUCLEOTIDE SEQUENCE [LARGE SCALE GENOMIC DNA]</scope>
    <source>
        <strain evidence="2 3">MS-2</strain>
    </source>
</reference>
<evidence type="ECO:0000313" key="2">
    <source>
        <dbReference type="EMBL" id="KAL0057446.1"/>
    </source>
</evidence>
<proteinExistence type="predicted"/>
<feature type="region of interest" description="Disordered" evidence="1">
    <location>
        <begin position="27"/>
        <end position="46"/>
    </location>
</feature>
<evidence type="ECO:0000313" key="3">
    <source>
        <dbReference type="Proteomes" id="UP001437256"/>
    </source>
</evidence>
<keyword evidence="3" id="KW-1185">Reference proteome</keyword>
<comment type="caution">
    <text evidence="2">The sequence shown here is derived from an EMBL/GenBank/DDBJ whole genome shotgun (WGS) entry which is preliminary data.</text>
</comment>
<name>A0ABR2Z793_9AGAR</name>
<gene>
    <name evidence="2" type="ORF">AAF712_015911</name>
</gene>